<proteinExistence type="predicted"/>
<accession>A0A7X4YV65</accession>
<evidence type="ECO:0008006" key="3">
    <source>
        <dbReference type="Google" id="ProtNLM"/>
    </source>
</evidence>
<dbReference type="OrthoDB" id="9815339at2"/>
<evidence type="ECO:0000313" key="1">
    <source>
        <dbReference type="EMBL" id="NBC73147.1"/>
    </source>
</evidence>
<protein>
    <recommendedName>
        <fullName evidence="3">Rhamnan synthesis protein F</fullName>
    </recommendedName>
</protein>
<sequence>MAAKNRLGIFQMHDADGVVDRYIEYLLDDLRRNVNHLVIVCNGGINEEGRSALKKYTTDVFIRKNEGFDAAAIKETLEVLLGWERVYQYDELVLVNNSCFGPLYPLESVFETMEQKDVDFWGLTEQPSLPNSFSSPAIHSRYLPSHIQTYFLVIRHRLLHSEDFRRIWDTLPQIYSCEEAVIHYELRFTVFFSELGYIHDTYVDSGLFTVMNPEDNYEYVMYESYRLIAECKCPLIKRENFSRPLNNTLEASAGEDMTRAFAYIRDNTTYNVDLIWNHLLRVCNITDLYEIMHLNFIFPTKTRGKSEFIHKKSAIIMHMYYPDLVEECFKYIKGIPEEFDVIVTTSREDTKQQIEQLLAMHRIRNGRIVLSRNRGREMSALLVECKDLLMQYEYLCFVHDKKVSGAVGVSKIGQSFMDLLWTNTLKSSAYIWNVLDCFEENARLGWLAPPAPHHASYLGVNAEGWTSSYPATKNLSERLGLTGRLTEEKAPFALGTAFWCRSQALRPLFEHGFEYEDFAEEPMPIDGTISHAIERIFPYVAQHEGYYSGVMMTDEYAAIQSVNYRYMLNELLKQIKKEKGIPHYSYTFKQAMDMASSAHVREFILRHKKVFIYGTGDIASRYAANLVAEKIDFEGFIVSNGHRQQQELFNRPVYELTKDELDSDIGIIVALNPVHQREVLFSLKEKGYKNLFIM</sequence>
<organism evidence="1 2">
    <name type="scientific">Paenibacillus sacheonensis</name>
    <dbReference type="NCBI Taxonomy" id="742054"/>
    <lineage>
        <taxon>Bacteria</taxon>
        <taxon>Bacillati</taxon>
        <taxon>Bacillota</taxon>
        <taxon>Bacilli</taxon>
        <taxon>Bacillales</taxon>
        <taxon>Paenibacillaceae</taxon>
        <taxon>Paenibacillus</taxon>
    </lineage>
</organism>
<comment type="caution">
    <text evidence="1">The sequence shown here is derived from an EMBL/GenBank/DDBJ whole genome shotgun (WGS) entry which is preliminary data.</text>
</comment>
<name>A0A7X4YV65_9BACL</name>
<dbReference type="Proteomes" id="UP000558113">
    <property type="component" value="Unassembled WGS sequence"/>
</dbReference>
<dbReference type="RefSeq" id="WP_161704845.1">
    <property type="nucleotide sequence ID" value="NZ_JAAAMU010000027.1"/>
</dbReference>
<reference evidence="1 2" key="1">
    <citation type="submission" date="2020-01" db="EMBL/GenBank/DDBJ databases">
        <title>Paenibacillus soybeanensis sp. nov. isolated from the nodules of soybean (Glycine max(L.) Merr).</title>
        <authorList>
            <person name="Wang H."/>
        </authorList>
    </citation>
    <scope>NUCLEOTIDE SEQUENCE [LARGE SCALE GENOMIC DNA]</scope>
    <source>
        <strain evidence="1 2">DSM 23054</strain>
    </source>
</reference>
<evidence type="ECO:0000313" key="2">
    <source>
        <dbReference type="Proteomes" id="UP000558113"/>
    </source>
</evidence>
<dbReference type="AlphaFoldDB" id="A0A7X4YV65"/>
<gene>
    <name evidence="1" type="ORF">GT003_29655</name>
</gene>
<keyword evidence="2" id="KW-1185">Reference proteome</keyword>
<dbReference type="EMBL" id="JAAAMU010000027">
    <property type="protein sequence ID" value="NBC73147.1"/>
    <property type="molecule type" value="Genomic_DNA"/>
</dbReference>
<dbReference type="InterPro" id="IPR007739">
    <property type="entry name" value="RgpF"/>
</dbReference>
<dbReference type="Pfam" id="PF05045">
    <property type="entry name" value="RgpF"/>
    <property type="match status" value="1"/>
</dbReference>